<accession>A0A2Z6RHG2</accession>
<organism evidence="2 3">
    <name type="scientific">Rhizophagus clarus</name>
    <dbReference type="NCBI Taxonomy" id="94130"/>
    <lineage>
        <taxon>Eukaryota</taxon>
        <taxon>Fungi</taxon>
        <taxon>Fungi incertae sedis</taxon>
        <taxon>Mucoromycota</taxon>
        <taxon>Glomeromycotina</taxon>
        <taxon>Glomeromycetes</taxon>
        <taxon>Glomerales</taxon>
        <taxon>Glomeraceae</taxon>
        <taxon>Rhizophagus</taxon>
    </lineage>
</organism>
<dbReference type="STRING" id="94130.A0A2Z6RHG2"/>
<dbReference type="Proteomes" id="UP000247702">
    <property type="component" value="Unassembled WGS sequence"/>
</dbReference>
<name>A0A2Z6RHG2_9GLOM</name>
<keyword evidence="3" id="KW-1185">Reference proteome</keyword>
<evidence type="ECO:0000313" key="3">
    <source>
        <dbReference type="Proteomes" id="UP000247702"/>
    </source>
</evidence>
<reference evidence="2 3" key="1">
    <citation type="submission" date="2017-11" db="EMBL/GenBank/DDBJ databases">
        <title>The genome of Rhizophagus clarus HR1 reveals common genetic basis of auxotrophy among arbuscular mycorrhizal fungi.</title>
        <authorList>
            <person name="Kobayashi Y."/>
        </authorList>
    </citation>
    <scope>NUCLEOTIDE SEQUENCE [LARGE SCALE GENOMIC DNA]</scope>
    <source>
        <strain evidence="2 3">HR1</strain>
    </source>
</reference>
<feature type="region of interest" description="Disordered" evidence="1">
    <location>
        <begin position="31"/>
        <end position="95"/>
    </location>
</feature>
<protein>
    <recommendedName>
        <fullName evidence="4">BAH domain-containing protein</fullName>
    </recommendedName>
</protein>
<proteinExistence type="predicted"/>
<gene>
    <name evidence="2" type="ORF">RclHR1_38920002</name>
</gene>
<feature type="compositionally biased region" description="Acidic residues" evidence="1">
    <location>
        <begin position="37"/>
        <end position="65"/>
    </location>
</feature>
<evidence type="ECO:0000313" key="2">
    <source>
        <dbReference type="EMBL" id="GBC00543.1"/>
    </source>
</evidence>
<dbReference type="EMBL" id="BEXD01003215">
    <property type="protein sequence ID" value="GBC00543.1"/>
    <property type="molecule type" value="Genomic_DNA"/>
</dbReference>
<feature type="compositionally biased region" description="Basic and acidic residues" evidence="1">
    <location>
        <begin position="66"/>
        <end position="84"/>
    </location>
</feature>
<dbReference type="AlphaFoldDB" id="A0A2Z6RHG2"/>
<evidence type="ECO:0008006" key="4">
    <source>
        <dbReference type="Google" id="ProtNLM"/>
    </source>
</evidence>
<sequence>MLSEDIDMENINRNDNESIYFQHYDNDIDLRNNVIDESSDEDGDDDDEEEDYNEEEDYYNEESEEEKGHNDDEEKESHNDHNDKEEEEDNNNENNDIHQIIEALDKNEISSCNSEFSSYFNNYTTTALFCWLQKHNISTKAYEDLANIIHNPQFVPTHVVKNIRRFQSWRKRLPLLPIITKPIKISSKKNSVNFIRHIYFGSDIDSETKSEFWHGTLWEESLLFGQNEIIISEVIYQSGDFVYYNNNNGHRRLGKLRAILKNNNKDYQLRIQKILNYDDLPENLKGLSRQRHSLVKEV</sequence>
<evidence type="ECO:0000256" key="1">
    <source>
        <dbReference type="SAM" id="MobiDB-lite"/>
    </source>
</evidence>
<comment type="caution">
    <text evidence="2">The sequence shown here is derived from an EMBL/GenBank/DDBJ whole genome shotgun (WGS) entry which is preliminary data.</text>
</comment>